<evidence type="ECO:0000313" key="1">
    <source>
        <dbReference type="EMBL" id="ACB75970.1"/>
    </source>
</evidence>
<dbReference type="OrthoDB" id="285993at2"/>
<evidence type="ECO:0008006" key="3">
    <source>
        <dbReference type="Google" id="ProtNLM"/>
    </source>
</evidence>
<dbReference type="STRING" id="452637.Oter_2689"/>
<dbReference type="eggNOG" id="ENOG5031QAF">
    <property type="taxonomic scope" value="Bacteria"/>
</dbReference>
<dbReference type="NCBIfam" id="TIGR02436">
    <property type="entry name" value="four helix bundle protein"/>
    <property type="match status" value="1"/>
</dbReference>
<accession>B1ZV00</accession>
<proteinExistence type="predicted"/>
<dbReference type="Pfam" id="PF05635">
    <property type="entry name" value="23S_rRNA_IVP"/>
    <property type="match status" value="1"/>
</dbReference>
<evidence type="ECO:0000313" key="2">
    <source>
        <dbReference type="Proteomes" id="UP000007013"/>
    </source>
</evidence>
<dbReference type="EMBL" id="CP001032">
    <property type="protein sequence ID" value="ACB75970.1"/>
    <property type="molecule type" value="Genomic_DNA"/>
</dbReference>
<dbReference type="SUPFAM" id="SSF158446">
    <property type="entry name" value="IVS-encoded protein-like"/>
    <property type="match status" value="1"/>
</dbReference>
<dbReference type="InterPro" id="IPR036583">
    <property type="entry name" value="23S_rRNA_IVS_sf"/>
</dbReference>
<dbReference type="HOGENOM" id="CLU_129874_2_1_0"/>
<organism evidence="1 2">
    <name type="scientific">Opitutus terrae (strain DSM 11246 / JCM 15787 / PB90-1)</name>
    <dbReference type="NCBI Taxonomy" id="452637"/>
    <lineage>
        <taxon>Bacteria</taxon>
        <taxon>Pseudomonadati</taxon>
        <taxon>Verrucomicrobiota</taxon>
        <taxon>Opitutia</taxon>
        <taxon>Opitutales</taxon>
        <taxon>Opitutaceae</taxon>
        <taxon>Opitutus</taxon>
    </lineage>
</organism>
<dbReference type="RefSeq" id="WP_012375505.1">
    <property type="nucleotide sequence ID" value="NC_010571.1"/>
</dbReference>
<sequence length="117" mass="13394">MAEKPMDLEERSAVFAIDVRSFVRKLPRTISNIEDVKQLVRASGSVAANCIEADEALGEKDRVMKFRTCRKEAKESQLWLRLVYTAGNTGIEETQRQLRQEAHELKLIFSSIVKKLE</sequence>
<protein>
    <recommendedName>
        <fullName evidence="3">S23 ribosomal protein</fullName>
    </recommendedName>
</protein>
<dbReference type="Proteomes" id="UP000007013">
    <property type="component" value="Chromosome"/>
</dbReference>
<dbReference type="AlphaFoldDB" id="B1ZV00"/>
<gene>
    <name evidence="1" type="ordered locus">Oter_2689</name>
</gene>
<keyword evidence="2" id="KW-1185">Reference proteome</keyword>
<dbReference type="KEGG" id="ote:Oter_2689"/>
<name>B1ZV00_OPITP</name>
<dbReference type="InterPro" id="IPR012657">
    <property type="entry name" value="23S_rRNA-intervening_sequence"/>
</dbReference>
<dbReference type="Gene3D" id="1.20.1440.60">
    <property type="entry name" value="23S rRNA-intervening sequence"/>
    <property type="match status" value="1"/>
</dbReference>
<reference evidence="1 2" key="1">
    <citation type="journal article" date="2011" name="J. Bacteriol.">
        <title>Genome sequence of the verrucomicrobium Opitutus terrae PB90-1, an abundant inhabitant of rice paddy soil ecosystems.</title>
        <authorList>
            <person name="van Passel M.W."/>
            <person name="Kant R."/>
            <person name="Palva A."/>
            <person name="Copeland A."/>
            <person name="Lucas S."/>
            <person name="Lapidus A."/>
            <person name="Glavina del Rio T."/>
            <person name="Pitluck S."/>
            <person name="Goltsman E."/>
            <person name="Clum A."/>
            <person name="Sun H."/>
            <person name="Schmutz J."/>
            <person name="Larimer F.W."/>
            <person name="Land M.L."/>
            <person name="Hauser L."/>
            <person name="Kyrpides N."/>
            <person name="Mikhailova N."/>
            <person name="Richardson P.P."/>
            <person name="Janssen P.H."/>
            <person name="de Vos W.M."/>
            <person name="Smidt H."/>
        </authorList>
    </citation>
    <scope>NUCLEOTIDE SEQUENCE [LARGE SCALE GENOMIC DNA]</scope>
    <source>
        <strain evidence="2">DSM 11246 / JCM 15787 / PB90-1</strain>
    </source>
</reference>